<organism evidence="1 2">
    <name type="scientific">Meloidogyne enterolobii</name>
    <name type="common">Root-knot nematode worm</name>
    <name type="synonym">Meloidogyne mayaguensis</name>
    <dbReference type="NCBI Taxonomy" id="390850"/>
    <lineage>
        <taxon>Eukaryota</taxon>
        <taxon>Metazoa</taxon>
        <taxon>Ecdysozoa</taxon>
        <taxon>Nematoda</taxon>
        <taxon>Chromadorea</taxon>
        <taxon>Rhabditida</taxon>
        <taxon>Tylenchina</taxon>
        <taxon>Tylenchomorpha</taxon>
        <taxon>Tylenchoidea</taxon>
        <taxon>Meloidogynidae</taxon>
        <taxon>Meloidogyninae</taxon>
        <taxon>Meloidogyne</taxon>
    </lineage>
</organism>
<accession>A0ACB0ZSA6</accession>
<evidence type="ECO:0000313" key="1">
    <source>
        <dbReference type="EMBL" id="CAK5081791.1"/>
    </source>
</evidence>
<proteinExistence type="predicted"/>
<dbReference type="Proteomes" id="UP001497535">
    <property type="component" value="Unassembled WGS sequence"/>
</dbReference>
<dbReference type="EMBL" id="CAVMJV010000045">
    <property type="protein sequence ID" value="CAK5081791.1"/>
    <property type="molecule type" value="Genomic_DNA"/>
</dbReference>
<sequence length="601" mass="69758">MEKYKRKREEEEKGLLEEAYEEFRETFEDGIVKTSKIFIRGDVVNPDKTDSNIQKSTVYKPAPVIQIKNNLEVAKKLAQETAKKIMSSVDSNPQKDKQQQILPEQDHTLNRPSKPGNANKIEKSRLTNLEAFKEELKQMQAMRDERKGLRQHLKEKLGVPEEELNRIAPTLDAPYFGSGMPVNVDYEHDPTTTNLYVCNLPPDCKLEDIFETFGSFGPLASAKILFPKPEEERYRATLSGFVAFMSRLDAERSMYSMHGDVYRGCELRVSWARPVTMPPLPFYVPPPLRELAMPDPPSGLPFNAKPQTEELRVFLKKYHDLPKLNSTLDTNDVEMCRDYKKMIENSTVRVVVPTERPLLQLIHRVVEFLVRSGPLFEAILMAKERQNPMYRWWQPPPHALFELGMPPQLYNTAYVPKRRRSNDKKQANNVHKRSSSTEKKIGEEKEETDESKERVERRKKALKNIAEKEEQRKRLKGVLNDQSREELENLLRNLTPEKIAIGDAMVWCLDHAECSKEITQCIFESLCIKETPLHRKIARIYLVSDILANCAVRVKDAFYYRQHFGDYLLKIFSELNEALDSIESRLKAEQVSKKIFWSINI</sequence>
<protein>
    <submittedName>
        <fullName evidence="1">Uncharacterized protein</fullName>
    </submittedName>
</protein>
<name>A0ACB0ZSA6_MELEN</name>
<reference evidence="1" key="1">
    <citation type="submission" date="2023-11" db="EMBL/GenBank/DDBJ databases">
        <authorList>
            <person name="Poullet M."/>
        </authorList>
    </citation>
    <scope>NUCLEOTIDE SEQUENCE</scope>
    <source>
        <strain evidence="1">E1834</strain>
    </source>
</reference>
<keyword evidence="2" id="KW-1185">Reference proteome</keyword>
<comment type="caution">
    <text evidence="1">The sequence shown here is derived from an EMBL/GenBank/DDBJ whole genome shotgun (WGS) entry which is preliminary data.</text>
</comment>
<gene>
    <name evidence="1" type="ORF">MENTE1834_LOCUS29029</name>
</gene>
<evidence type="ECO:0000313" key="2">
    <source>
        <dbReference type="Proteomes" id="UP001497535"/>
    </source>
</evidence>